<feature type="domain" description="ABC transporter" evidence="1">
    <location>
        <begin position="3"/>
        <end position="96"/>
    </location>
</feature>
<dbReference type="PANTHER" id="PTHR43394:SF1">
    <property type="entry name" value="ATP-BINDING CASSETTE SUB-FAMILY B MEMBER 10, MITOCHONDRIAL"/>
    <property type="match status" value="1"/>
</dbReference>
<evidence type="ECO:0000313" key="2">
    <source>
        <dbReference type="EMBL" id="KKK98898.1"/>
    </source>
</evidence>
<reference evidence="2" key="1">
    <citation type="journal article" date="2015" name="Nature">
        <title>Complex archaea that bridge the gap between prokaryotes and eukaryotes.</title>
        <authorList>
            <person name="Spang A."/>
            <person name="Saw J.H."/>
            <person name="Jorgensen S.L."/>
            <person name="Zaremba-Niedzwiedzka K."/>
            <person name="Martijn J."/>
            <person name="Lind A.E."/>
            <person name="van Eijk R."/>
            <person name="Schleper C."/>
            <person name="Guy L."/>
            <person name="Ettema T.J."/>
        </authorList>
    </citation>
    <scope>NUCLEOTIDE SEQUENCE</scope>
</reference>
<dbReference type="SUPFAM" id="SSF52540">
    <property type="entry name" value="P-loop containing nucleoside triphosphate hydrolases"/>
    <property type="match status" value="1"/>
</dbReference>
<dbReference type="GO" id="GO:0005524">
    <property type="term" value="F:ATP binding"/>
    <property type="evidence" value="ECO:0007669"/>
    <property type="project" value="InterPro"/>
</dbReference>
<gene>
    <name evidence="2" type="ORF">LCGC14_2638150</name>
</gene>
<evidence type="ECO:0000259" key="1">
    <source>
        <dbReference type="Pfam" id="PF00005"/>
    </source>
</evidence>
<dbReference type="PANTHER" id="PTHR43394">
    <property type="entry name" value="ATP-DEPENDENT PERMEASE MDL1, MITOCHONDRIAL"/>
    <property type="match status" value="1"/>
</dbReference>
<organism evidence="2">
    <name type="scientific">marine sediment metagenome</name>
    <dbReference type="NCBI Taxonomy" id="412755"/>
    <lineage>
        <taxon>unclassified sequences</taxon>
        <taxon>metagenomes</taxon>
        <taxon>ecological metagenomes</taxon>
    </lineage>
</organism>
<comment type="caution">
    <text evidence="2">The sequence shown here is derived from an EMBL/GenBank/DDBJ whole genome shotgun (WGS) entry which is preliminary data.</text>
</comment>
<dbReference type="InterPro" id="IPR003439">
    <property type="entry name" value="ABC_transporter-like_ATP-bd"/>
</dbReference>
<dbReference type="Gene3D" id="3.40.50.300">
    <property type="entry name" value="P-loop containing nucleotide triphosphate hydrolases"/>
    <property type="match status" value="1"/>
</dbReference>
<dbReference type="InterPro" id="IPR039421">
    <property type="entry name" value="Type_1_exporter"/>
</dbReference>
<dbReference type="GO" id="GO:0015421">
    <property type="term" value="F:ABC-type oligopeptide transporter activity"/>
    <property type="evidence" value="ECO:0007669"/>
    <property type="project" value="TreeGrafter"/>
</dbReference>
<dbReference type="GO" id="GO:0016887">
    <property type="term" value="F:ATP hydrolysis activity"/>
    <property type="evidence" value="ECO:0007669"/>
    <property type="project" value="InterPro"/>
</dbReference>
<dbReference type="Pfam" id="PF00005">
    <property type="entry name" value="ABC_tran"/>
    <property type="match status" value="1"/>
</dbReference>
<dbReference type="InterPro" id="IPR027417">
    <property type="entry name" value="P-loop_NTPase"/>
</dbReference>
<proteinExistence type="predicted"/>
<dbReference type="EMBL" id="LAZR01045427">
    <property type="protein sequence ID" value="KKK98898.1"/>
    <property type="molecule type" value="Genomic_DNA"/>
</dbReference>
<name>A0A0F8ZYI4_9ZZZZ</name>
<sequence>MDLRARITTVPQDFFLFSGTVAENITLNRPGFSSKDIEDAARAVKADTFIQRLPQKYNQEILEQGKSLSTGQKQLLSFARAFATDPAILIMDEATSNIDSKTEKLIQEALDRLIAGRTAIIIAHRLSTIKHMDRILVIHNGRLVEEGSHRELLKKRGIYAQLYRMQAIA</sequence>
<protein>
    <recommendedName>
        <fullName evidence="1">ABC transporter domain-containing protein</fullName>
    </recommendedName>
</protein>
<dbReference type="AlphaFoldDB" id="A0A0F8ZYI4"/>
<accession>A0A0F8ZYI4</accession>